<comment type="caution">
    <text evidence="1">The sequence shown here is derived from an EMBL/GenBank/DDBJ whole genome shotgun (WGS) entry which is preliminary data.</text>
</comment>
<name>A0A2B7YD07_9EURO</name>
<sequence>MALTNRFLRSLTYFPEQIFRVNFGRRVCLRELVCPDDAIGCYERVRLPRGPFDLLTEKGMVVPRALEREAYI</sequence>
<accession>A0A2B7YD07</accession>
<dbReference type="AlphaFoldDB" id="A0A2B7YD07"/>
<dbReference type="EMBL" id="PDNB01000001">
    <property type="protein sequence ID" value="PGH18969.1"/>
    <property type="molecule type" value="Genomic_DNA"/>
</dbReference>
<proteinExistence type="predicted"/>
<reference evidence="1 2" key="1">
    <citation type="submission" date="2017-10" db="EMBL/GenBank/DDBJ databases">
        <title>Comparative genomics in systemic dimorphic fungi from Ajellomycetaceae.</title>
        <authorList>
            <person name="Munoz J.F."/>
            <person name="Mcewen J.G."/>
            <person name="Clay O.K."/>
            <person name="Cuomo C.A."/>
        </authorList>
    </citation>
    <scope>NUCLEOTIDE SEQUENCE [LARGE SCALE GENOMIC DNA]</scope>
    <source>
        <strain evidence="1 2">UAMH5409</strain>
    </source>
</reference>
<gene>
    <name evidence="1" type="ORF">AJ79_00001</name>
</gene>
<dbReference type="OrthoDB" id="10266325at2759"/>
<organism evidence="1 2">
    <name type="scientific">Helicocarpus griseus UAMH5409</name>
    <dbReference type="NCBI Taxonomy" id="1447875"/>
    <lineage>
        <taxon>Eukaryota</taxon>
        <taxon>Fungi</taxon>
        <taxon>Dikarya</taxon>
        <taxon>Ascomycota</taxon>
        <taxon>Pezizomycotina</taxon>
        <taxon>Eurotiomycetes</taxon>
        <taxon>Eurotiomycetidae</taxon>
        <taxon>Onygenales</taxon>
        <taxon>Ajellomycetaceae</taxon>
        <taxon>Helicocarpus</taxon>
    </lineage>
</organism>
<protein>
    <submittedName>
        <fullName evidence="1">Uncharacterized protein</fullName>
    </submittedName>
</protein>
<evidence type="ECO:0000313" key="2">
    <source>
        <dbReference type="Proteomes" id="UP000223968"/>
    </source>
</evidence>
<dbReference type="Proteomes" id="UP000223968">
    <property type="component" value="Unassembled WGS sequence"/>
</dbReference>
<evidence type="ECO:0000313" key="1">
    <source>
        <dbReference type="EMBL" id="PGH18969.1"/>
    </source>
</evidence>
<feature type="non-terminal residue" evidence="1">
    <location>
        <position position="72"/>
    </location>
</feature>
<keyword evidence="2" id="KW-1185">Reference proteome</keyword>